<dbReference type="Gene3D" id="3.30.300.30">
    <property type="match status" value="2"/>
</dbReference>
<evidence type="ECO:0000256" key="2">
    <source>
        <dbReference type="ARBA" id="ARBA00022553"/>
    </source>
</evidence>
<evidence type="ECO:0000256" key="4">
    <source>
        <dbReference type="ARBA" id="ARBA00029454"/>
    </source>
</evidence>
<dbReference type="Gene3D" id="3.40.50.12780">
    <property type="entry name" value="N-terminal domain of ligase-like"/>
    <property type="match status" value="2"/>
</dbReference>
<evidence type="ECO:0000313" key="6">
    <source>
        <dbReference type="EMBL" id="KAK7530979.1"/>
    </source>
</evidence>
<dbReference type="InterPro" id="IPR001242">
    <property type="entry name" value="Condensation_dom"/>
</dbReference>
<dbReference type="InterPro" id="IPR020806">
    <property type="entry name" value="PKS_PP-bd"/>
</dbReference>
<dbReference type="InterPro" id="IPR045851">
    <property type="entry name" value="AMP-bd_C_sf"/>
</dbReference>
<dbReference type="Pfam" id="PF00501">
    <property type="entry name" value="AMP-binding"/>
    <property type="match status" value="2"/>
</dbReference>
<dbReference type="SMART" id="SM00823">
    <property type="entry name" value="PKS_PP"/>
    <property type="match status" value="2"/>
</dbReference>
<dbReference type="EMBL" id="JBBPEH010000013">
    <property type="protein sequence ID" value="KAK7530979.1"/>
    <property type="molecule type" value="Genomic_DNA"/>
</dbReference>
<dbReference type="InterPro" id="IPR042099">
    <property type="entry name" value="ANL_N_sf"/>
</dbReference>
<dbReference type="NCBIfam" id="TIGR01733">
    <property type="entry name" value="AA-adenyl-dom"/>
    <property type="match status" value="1"/>
</dbReference>
<keyword evidence="2" id="KW-0597">Phosphoprotein</keyword>
<proteinExistence type="inferred from homology"/>
<dbReference type="InterPro" id="IPR010071">
    <property type="entry name" value="AA_adenyl_dom"/>
</dbReference>
<dbReference type="InterPro" id="IPR036736">
    <property type="entry name" value="ACP-like_sf"/>
</dbReference>
<keyword evidence="7" id="KW-1185">Reference proteome</keyword>
<dbReference type="PROSITE" id="PS00012">
    <property type="entry name" value="PHOSPHOPANTETHEINE"/>
    <property type="match status" value="1"/>
</dbReference>
<dbReference type="Gene3D" id="3.30.559.10">
    <property type="entry name" value="Chloramphenicol acetyltransferase-like domain"/>
    <property type="match status" value="2"/>
</dbReference>
<protein>
    <recommendedName>
        <fullName evidence="5">Carrier domain-containing protein</fullName>
    </recommendedName>
</protein>
<dbReference type="CDD" id="cd19537">
    <property type="entry name" value="C_NRPS-like"/>
    <property type="match status" value="1"/>
</dbReference>
<feature type="domain" description="Carrier" evidence="5">
    <location>
        <begin position="1514"/>
        <end position="1589"/>
    </location>
</feature>
<dbReference type="Proteomes" id="UP001360953">
    <property type="component" value="Unassembled WGS sequence"/>
</dbReference>
<dbReference type="InterPro" id="IPR009081">
    <property type="entry name" value="PP-bd_ACP"/>
</dbReference>
<evidence type="ECO:0000313" key="7">
    <source>
        <dbReference type="Proteomes" id="UP001360953"/>
    </source>
</evidence>
<evidence type="ECO:0000259" key="5">
    <source>
        <dbReference type="PROSITE" id="PS50075"/>
    </source>
</evidence>
<dbReference type="SUPFAM" id="SSF52777">
    <property type="entry name" value="CoA-dependent acyltransferases"/>
    <property type="match status" value="4"/>
</dbReference>
<feature type="domain" description="Carrier" evidence="5">
    <location>
        <begin position="504"/>
        <end position="580"/>
    </location>
</feature>
<dbReference type="Gene3D" id="3.30.559.30">
    <property type="entry name" value="Nonribosomal peptide synthetase, condensation domain"/>
    <property type="match status" value="2"/>
</dbReference>
<dbReference type="InterPro" id="IPR023213">
    <property type="entry name" value="CAT-like_dom_sf"/>
</dbReference>
<organism evidence="6 7">
    <name type="scientific">Phyllosticta citribraziliensis</name>
    <dbReference type="NCBI Taxonomy" id="989973"/>
    <lineage>
        <taxon>Eukaryota</taxon>
        <taxon>Fungi</taxon>
        <taxon>Dikarya</taxon>
        <taxon>Ascomycota</taxon>
        <taxon>Pezizomycotina</taxon>
        <taxon>Dothideomycetes</taxon>
        <taxon>Dothideomycetes incertae sedis</taxon>
        <taxon>Botryosphaeriales</taxon>
        <taxon>Phyllostictaceae</taxon>
        <taxon>Phyllosticta</taxon>
    </lineage>
</organism>
<comment type="caution">
    <text evidence="6">The sequence shown here is derived from an EMBL/GenBank/DDBJ whole genome shotgun (WGS) entry which is preliminary data.</text>
</comment>
<dbReference type="InterPro" id="IPR000873">
    <property type="entry name" value="AMP-dep_synth/lig_dom"/>
</dbReference>
<dbReference type="InterPro" id="IPR006162">
    <property type="entry name" value="Ppantetheine_attach_site"/>
</dbReference>
<dbReference type="PROSITE" id="PS00455">
    <property type="entry name" value="AMP_BINDING"/>
    <property type="match status" value="2"/>
</dbReference>
<evidence type="ECO:0000256" key="1">
    <source>
        <dbReference type="ARBA" id="ARBA00022450"/>
    </source>
</evidence>
<keyword evidence="1" id="KW-0596">Phosphopantetheine</keyword>
<keyword evidence="3" id="KW-0436">Ligase</keyword>
<accession>A0ABR1L6W7</accession>
<dbReference type="SUPFAM" id="SSF47336">
    <property type="entry name" value="ACP-like"/>
    <property type="match status" value="2"/>
</dbReference>
<name>A0ABR1L6W7_9PEZI</name>
<reference evidence="6 7" key="1">
    <citation type="submission" date="2024-04" db="EMBL/GenBank/DDBJ databases">
        <title>Phyllosticta paracitricarpa is synonymous to the EU quarantine fungus P. citricarpa based on phylogenomic analyses.</title>
        <authorList>
            <consortium name="Lawrence Berkeley National Laboratory"/>
            <person name="Van ingen-buijs V.A."/>
            <person name="Van westerhoven A.C."/>
            <person name="Haridas S."/>
            <person name="Skiadas P."/>
            <person name="Martin F."/>
            <person name="Groenewald J.Z."/>
            <person name="Crous P.W."/>
            <person name="Seidl M.F."/>
        </authorList>
    </citation>
    <scope>NUCLEOTIDE SEQUENCE [LARGE SCALE GENOMIC DNA]</scope>
    <source>
        <strain evidence="6 7">CPC 17464</strain>
    </source>
</reference>
<dbReference type="Pfam" id="PF00550">
    <property type="entry name" value="PP-binding"/>
    <property type="match status" value="2"/>
</dbReference>
<comment type="similarity">
    <text evidence="4">Belongs to the NRP synthetase family.</text>
</comment>
<gene>
    <name evidence="6" type="ORF">J3D65DRAFT_687698</name>
</gene>
<dbReference type="RefSeq" id="XP_066651052.1">
    <property type="nucleotide sequence ID" value="XM_066803850.1"/>
</dbReference>
<dbReference type="PROSITE" id="PS50075">
    <property type="entry name" value="CARRIER"/>
    <property type="match status" value="2"/>
</dbReference>
<sequence length="2050" mass="224640">MIRKLSPTVLALFQNICKHYPDNIAVQDGHETLTYRALDKRSSSLARRLRQAGARPSCVIPILTSSCLHMVVGVLGILKAGATYVPVDRDQWPRERIDNVLGRTCSGLAVYTGKRMKIPDTVMVNVEDEENEQNQNDDREEEFLPDLATIIFTSGTTGEPKGVEIRHESLANFVTTPPFNYNVTPDDRVLLVLSVAFDACMGTLFNTLCNGGTVVLANRSNLQQQTYRCSVLVATPSILEALEAPSLPCDYPCLDRIVLGGETPSKRLLESWSVLKRPIWIAYGPTEATCATLSGVVPRCPESGEFRPTILGTAIGGARVAIVDDNGDDIDTLGEEGELLIFGKGLARGYWRDERRTDEKFIIHNRKRAYRTGDVVRWSASEDGGRVIEFCGRRDRTVKIRGFLVNLELDVDAAILAMDKRLKAAHSVLIGRKLCTAVSPPVDDPKALRCLLMAKVPAYLVPDYIVGLKSLPTTPSSKVDPRKLTEVLKAAVPSAEDANEDVAEDPKDLKSAIVSGMARILDVPTCTIDVDQPFVSQGLHSLAAVMLSSHCRRLGFAVRVEDILTAPSINSLLQVCSRTPDISKRPSASRMVSEGPLTTLQKALVFESLQQKKANVVQHMATYRTADIPHLRAAWRTVVAVEPIFRTELDVDSQTQQIGAEAPFRWSEYEVASQDDVEQRTDEAAAAAGLGACFTALHGPDAESIVIFSIHHALIDGFSASLILNKLSAALDGQTFEQSPPFPVAVESLHAFATRTAIEADIFWRQQDRAIPNAAGEMLLPKPSHGSAVHAEHSLQIGLDVAALTKRARTLRTTPAAFHYAAWALVLSSYSNSDAVLFGAVVSARSLGFDGADSIVGPLISTQPLRIAVDRDGGSAASFFRDMYRAVQALSKFQAVERKGQPLRFSSALAIQFDAPTLQHASIKPLRPPIVKEAPGLPLNVLVEGDGTVRFLYRRDAFADNDIRQMAVVYRNLLHAVTQPDLSLQECLSRRLDHGISRKLLARGNHDSPATYVRKSGPTVTSLIEEAARANAGLVAVERGEARLTYGELMAGSSRVAAVAEKLVKPGDVVCVVSDRSINWIVGVCAALKAGAVYCPIDASHAAEYRADLLRNSGATLLLCTESSQLQEPMVGGPVALAIDQILASNVQPSLSAPRLQHSRDAAFLCFTSGSTGKPKGVVCEHGGVTAFHSDLEIRLNSAPGVRIAQFLSPGFDGCVHEVFASLCYGATLVLRKEPQNPFSHLGDVDVAMMTPSVAAGLDPSDYPNLKYVYFAGEPVQQTTLDKWAVGRTLYNLYGPTEGTIGACQQKLRAGIPVNVGPPVPSTRLYILDDRMELAPPGVIGHIFIAGVQVSRGYINMPAQTAREFLPDLFCPTLPEERMYRTGDVGFWDAAGNVHVCGRRDRQIKMRGFRINLDDVGAVAVREMAPAVRKAVATEHNGKLVLWIEPEDVDTEELARRLHRALPQHAQPKQITAMQRLPMSRNGKLDAKALAQQAAVFEPPCAAGMKSGEALGLTRFEALIAQEWRLLLGLDSLVGLSPDDSFTALGGHSVLQLKLAARLRSVCEIPLLVRDVIMAPTLADLAAVVEMRVRSRKTRPQARLQATRLDTRKLSPAELEWWHRYRDSESACAFNVPWVAELQPGIDLQRLVGAVETVMNRHRILRSRFMDVGDGRVERVMVDEPIKVHVVDSINVRAFVNQPFDLSKDVLVRVVLSPSILAITISHIICDLTALQTLLAEVATIFNGGELPLLQRDYFDSTAWNQPTEVESAFFWASNLHGLQLRRPELEHDGCGGRRTWQKSYRGTSLLLPVPKELYHGILALTTANGLTLHQFGLAATGVVLHALCGRRDVVLGSPYANRTSVDDQKVVGLFLQALPVRVKAEPQHSTITSMDVLRSVQCASQSSLAHAEPWPRLLKHLGLPFPSHRQQLFDCVVTFHDDRGTEESIFPVEGARPLHVWTEGAKFGVLFEWHVFADRLSVRFEYDTDRVSETLVRILQSMLLQAVEALLDPERQYENLVRRLDALLQHQCSALGADVEEMRDLALEHLRGV</sequence>
<dbReference type="PANTHER" id="PTHR45527:SF11">
    <property type="entry name" value="NONRIBOSOMAL PEPTIDE SYNTHETASE 5"/>
    <property type="match status" value="1"/>
</dbReference>
<evidence type="ECO:0000256" key="3">
    <source>
        <dbReference type="ARBA" id="ARBA00022598"/>
    </source>
</evidence>
<dbReference type="PANTHER" id="PTHR45527">
    <property type="entry name" value="NONRIBOSOMAL PEPTIDE SYNTHETASE"/>
    <property type="match status" value="1"/>
</dbReference>
<dbReference type="GeneID" id="92036756"/>
<dbReference type="Pfam" id="PF00668">
    <property type="entry name" value="Condensation"/>
    <property type="match status" value="2"/>
</dbReference>
<dbReference type="SUPFAM" id="SSF56801">
    <property type="entry name" value="Acetyl-CoA synthetase-like"/>
    <property type="match status" value="2"/>
</dbReference>
<dbReference type="InterPro" id="IPR020845">
    <property type="entry name" value="AMP-binding_CS"/>
</dbReference>
<dbReference type="Gene3D" id="1.10.1200.10">
    <property type="entry name" value="ACP-like"/>
    <property type="match status" value="2"/>
</dbReference>